<dbReference type="InterPro" id="IPR002142">
    <property type="entry name" value="Peptidase_S49"/>
</dbReference>
<reference evidence="6 7" key="1">
    <citation type="submission" date="2018-09" db="EMBL/GenBank/DDBJ databases">
        <title>Genomic Encyclopedia of Archaeal and Bacterial Type Strains, Phase II (KMG-II): from individual species to whole genera.</title>
        <authorList>
            <person name="Goeker M."/>
        </authorList>
    </citation>
    <scope>NUCLEOTIDE SEQUENCE [LARGE SCALE GENOMIC DNA]</scope>
    <source>
        <strain evidence="6 7">DSM 17008</strain>
    </source>
</reference>
<dbReference type="Proteomes" id="UP000285120">
    <property type="component" value="Unassembled WGS sequence"/>
</dbReference>
<evidence type="ECO:0000256" key="3">
    <source>
        <dbReference type="ARBA" id="ARBA00022801"/>
    </source>
</evidence>
<dbReference type="GO" id="GO:0006508">
    <property type="term" value="P:proteolysis"/>
    <property type="evidence" value="ECO:0007669"/>
    <property type="project" value="UniProtKB-KW"/>
</dbReference>
<dbReference type="OrthoDB" id="9764363at2"/>
<keyword evidence="2 6" id="KW-0645">Protease</keyword>
<gene>
    <name evidence="6" type="ORF">ATL39_1467</name>
</gene>
<evidence type="ECO:0000259" key="5">
    <source>
        <dbReference type="Pfam" id="PF01343"/>
    </source>
</evidence>
<dbReference type="InterPro" id="IPR029045">
    <property type="entry name" value="ClpP/crotonase-like_dom_sf"/>
</dbReference>
<evidence type="ECO:0000256" key="2">
    <source>
        <dbReference type="ARBA" id="ARBA00022670"/>
    </source>
</evidence>
<evidence type="ECO:0000313" key="7">
    <source>
        <dbReference type="Proteomes" id="UP000285120"/>
    </source>
</evidence>
<accession>A0A419V6Z0</accession>
<evidence type="ECO:0000256" key="4">
    <source>
        <dbReference type="ARBA" id="ARBA00022825"/>
    </source>
</evidence>
<dbReference type="AlphaFoldDB" id="A0A419V6Z0"/>
<dbReference type="InterPro" id="IPR004635">
    <property type="entry name" value="Pept_S49_SppA"/>
</dbReference>
<name>A0A419V6Z0_9BACL</name>
<dbReference type="NCBIfam" id="TIGR00706">
    <property type="entry name" value="SppA_dom"/>
    <property type="match status" value="1"/>
</dbReference>
<feature type="domain" description="Peptidase S49" evidence="5">
    <location>
        <begin position="135"/>
        <end position="284"/>
    </location>
</feature>
<dbReference type="GO" id="GO:0008236">
    <property type="term" value="F:serine-type peptidase activity"/>
    <property type="evidence" value="ECO:0007669"/>
    <property type="project" value="UniProtKB-KW"/>
</dbReference>
<dbReference type="SUPFAM" id="SSF52096">
    <property type="entry name" value="ClpP/crotonase"/>
    <property type="match status" value="1"/>
</dbReference>
<dbReference type="Pfam" id="PF01343">
    <property type="entry name" value="Peptidase_S49"/>
    <property type="match status" value="1"/>
</dbReference>
<evidence type="ECO:0000313" key="6">
    <source>
        <dbReference type="EMBL" id="RKD75764.1"/>
    </source>
</evidence>
<proteinExistence type="inferred from homology"/>
<dbReference type="RefSeq" id="WP_120192620.1">
    <property type="nucleotide sequence ID" value="NZ_RAPK01000007.1"/>
</dbReference>
<comment type="similarity">
    <text evidence="1">Belongs to the peptidase S49 family.</text>
</comment>
<organism evidence="6 7">
    <name type="scientific">Sinobaca qinghaiensis</name>
    <dbReference type="NCBI Taxonomy" id="342944"/>
    <lineage>
        <taxon>Bacteria</taxon>
        <taxon>Bacillati</taxon>
        <taxon>Bacillota</taxon>
        <taxon>Bacilli</taxon>
        <taxon>Bacillales</taxon>
        <taxon>Sporolactobacillaceae</taxon>
        <taxon>Sinobaca</taxon>
    </lineage>
</organism>
<dbReference type="PANTHER" id="PTHR42987:SF7">
    <property type="entry name" value="SIGNAL PEPTIDE PEPTIDASE SPPA-RELATED"/>
    <property type="match status" value="1"/>
</dbReference>
<sequence>MNFKRWIALVIAAIVIVVSIGFQAVSSLASANWSEFAGGGSQTGGMEGIEEEELQAGDGSGNTIAVLDLQGVIQDTGEGSLFDAGGYNHQEFLHMLEQAGSSNDVDGIILKVNTPGGGVVESAEIHDAIVSVQEEHEKPVYITMGNQAASGGYYIAAPADKIVAHPATITGSIGVIMQSINYSELADNIGIEENSITSGEFKDIMSPGTEMTEEDEAILQSIVDDMYDDFVQVIVDGRGINEEEVREIGDGRIYTGEQARDLNLIDELGTMDDTIAFMEEEQDLEGARVVQYGAGFSVNSFVGAGARSLFVQDAELLGIKELLTTSNSPRAMYLYTD</sequence>
<dbReference type="PANTHER" id="PTHR42987">
    <property type="entry name" value="PEPTIDASE S49"/>
    <property type="match status" value="1"/>
</dbReference>
<keyword evidence="3" id="KW-0378">Hydrolase</keyword>
<keyword evidence="4" id="KW-0720">Serine protease</keyword>
<keyword evidence="7" id="KW-1185">Reference proteome</keyword>
<dbReference type="CDD" id="cd07023">
    <property type="entry name" value="S49_Sppa_N_C"/>
    <property type="match status" value="1"/>
</dbReference>
<dbReference type="EMBL" id="RAPK01000007">
    <property type="protein sequence ID" value="RKD75764.1"/>
    <property type="molecule type" value="Genomic_DNA"/>
</dbReference>
<dbReference type="InterPro" id="IPR047272">
    <property type="entry name" value="S49_SppA_C"/>
</dbReference>
<protein>
    <submittedName>
        <fullName evidence="6">Protease-4</fullName>
    </submittedName>
</protein>
<dbReference type="Gene3D" id="3.90.226.10">
    <property type="entry name" value="2-enoyl-CoA Hydratase, Chain A, domain 1"/>
    <property type="match status" value="1"/>
</dbReference>
<dbReference type="Gene3D" id="6.20.330.10">
    <property type="match status" value="1"/>
</dbReference>
<evidence type="ECO:0000256" key="1">
    <source>
        <dbReference type="ARBA" id="ARBA00008683"/>
    </source>
</evidence>
<comment type="caution">
    <text evidence="6">The sequence shown here is derived from an EMBL/GenBank/DDBJ whole genome shotgun (WGS) entry which is preliminary data.</text>
</comment>